<organism evidence="1 2">
    <name type="scientific">Mycoplasmopsis phocirhinis</name>
    <dbReference type="NCBI Taxonomy" id="142650"/>
    <lineage>
        <taxon>Bacteria</taxon>
        <taxon>Bacillati</taxon>
        <taxon>Mycoplasmatota</taxon>
        <taxon>Mycoplasmoidales</taxon>
        <taxon>Metamycoplasmataceae</taxon>
        <taxon>Mycoplasmopsis</taxon>
    </lineage>
</organism>
<evidence type="ECO:0000313" key="2">
    <source>
        <dbReference type="Proteomes" id="UP000289326"/>
    </source>
</evidence>
<dbReference type="OrthoDB" id="9931788at2"/>
<dbReference type="EMBL" id="CP034841">
    <property type="protein sequence ID" value="QBF34523.1"/>
    <property type="molecule type" value="Genomic_DNA"/>
</dbReference>
<gene>
    <name evidence="1" type="ORF">EG856_01100</name>
</gene>
<sequence length="150" mass="18196">MELLININNEKLKNILLNLKNILDKIFYQQNSQNKEIHFENKLNVFMINNTNLESRDFLIQIKNKNIKHILGLHYWQRLEKKKTNDYKYIKTFINKVINHNDPLSYLEKLLINNWEIILNDIVNSEIKPEKKIKLKDKYTSNDFFCPFDL</sequence>
<name>A0A4P6MNE7_9BACT</name>
<dbReference type="KEGG" id="mphi:EG856_01100"/>
<reference evidence="1 2" key="1">
    <citation type="submission" date="2019-01" db="EMBL/GenBank/DDBJ databases">
        <title>Complete sequence and annotation of the Mycoplasma phocirhinis strain 852T genome.</title>
        <authorList>
            <person name="Frasca S.Jr."/>
            <person name="Kutish G.F."/>
            <person name="Castellanos Gell J."/>
            <person name="Michaels D.L."/>
            <person name="Brown D.R."/>
        </authorList>
    </citation>
    <scope>NUCLEOTIDE SEQUENCE [LARGE SCALE GENOMIC DNA]</scope>
    <source>
        <strain evidence="1 2">852</strain>
    </source>
</reference>
<keyword evidence="2" id="KW-1185">Reference proteome</keyword>
<evidence type="ECO:0000313" key="1">
    <source>
        <dbReference type="EMBL" id="QBF34523.1"/>
    </source>
</evidence>
<dbReference type="AlphaFoldDB" id="A0A4P6MNE7"/>
<protein>
    <submittedName>
        <fullName evidence="1">Uncharacterized protein</fullName>
    </submittedName>
</protein>
<dbReference type="Proteomes" id="UP000289326">
    <property type="component" value="Chromosome"/>
</dbReference>
<proteinExistence type="predicted"/>
<dbReference type="RefSeq" id="WP_130429301.1">
    <property type="nucleotide sequence ID" value="NZ_CP034841.1"/>
</dbReference>
<accession>A0A4P6MNE7</accession>